<dbReference type="Proteomes" id="UP000291469">
    <property type="component" value="Chromosome"/>
</dbReference>
<evidence type="ECO:0000313" key="3">
    <source>
        <dbReference type="EMBL" id="QBI18244.1"/>
    </source>
</evidence>
<dbReference type="EMBL" id="CP036402">
    <property type="protein sequence ID" value="QBI18244.1"/>
    <property type="molecule type" value="Genomic_DNA"/>
</dbReference>
<dbReference type="KEGG" id="erz:ER308_00750"/>
<dbReference type="OrthoDB" id="3518032at2"/>
<accession>A0A411YAL0</accession>
<dbReference type="PANTHER" id="PTHR11236">
    <property type="entry name" value="AMINOBENZOATE/ANTHRANILATE SYNTHASE"/>
    <property type="match status" value="1"/>
</dbReference>
<dbReference type="GO" id="GO:0000162">
    <property type="term" value="P:L-tryptophan biosynthetic process"/>
    <property type="evidence" value="ECO:0007669"/>
    <property type="project" value="TreeGrafter"/>
</dbReference>
<dbReference type="PANTHER" id="PTHR11236:SF50">
    <property type="entry name" value="AMINODEOXYCHORISMATE SYNTHASE COMPONENT 1"/>
    <property type="match status" value="1"/>
</dbReference>
<dbReference type="SUPFAM" id="SSF56322">
    <property type="entry name" value="ADC synthase"/>
    <property type="match status" value="1"/>
</dbReference>
<evidence type="ECO:0000256" key="1">
    <source>
        <dbReference type="SAM" id="MobiDB-lite"/>
    </source>
</evidence>
<sequence>MASPPTTEARVHSRRQRTSATPLDLAGLAGRRDTAAVVRRGWTLVVGEPLARLASAPALDALAETVGWRDTPGPDEPPFHGGAVGAIAEHAGDAWLDLPPDPRPPVAGLEALSFGVYDTAACWPPDGEEVTLVAADVPGYSREPVEDRLDRLAAQLDEAARRPHARQSPSVRGEAARCSLDREAHRAAVERAQQWISAGDLYQLNLTLQIAVPWPAPPIDLAHRLWHANPHAAHAAWLDLGGAQVASVSPETFLRTEGDVVWVRPIKGTRPRHDDPASDAGAADELLASAKDHAEHVMIVDLERNDLGRVCATGSVRVPELAALESHPTVWHLTSTVRGRLARRVGVADLLAALFPCGSVTGAPKRMAVARTRLLEPTRRGVYCGAIGTLSRGGLELSVGIRTATIARGVARYGAGGGIVADSDPAAEHEEAMDKAAAFARATGARLPRAASPRGPPALPLRPAAAGS</sequence>
<dbReference type="AlphaFoldDB" id="A0A411YAL0"/>
<protein>
    <submittedName>
        <fullName evidence="3">Anthranilate synthase component I family protein</fullName>
    </submittedName>
</protein>
<evidence type="ECO:0000259" key="2">
    <source>
        <dbReference type="Pfam" id="PF00425"/>
    </source>
</evidence>
<dbReference type="InterPro" id="IPR005801">
    <property type="entry name" value="ADC_synthase"/>
</dbReference>
<feature type="region of interest" description="Disordered" evidence="1">
    <location>
        <begin position="445"/>
        <end position="468"/>
    </location>
</feature>
<reference evidence="3 4" key="1">
    <citation type="submission" date="2019-01" db="EMBL/GenBank/DDBJ databases">
        <title>Egibacter rhizosphaerae EGI 80759T.</title>
        <authorList>
            <person name="Chen D.-D."/>
            <person name="Tian Y."/>
            <person name="Jiao J.-Y."/>
            <person name="Zhang X.-T."/>
            <person name="Zhang Y.-G."/>
            <person name="Zhang Y."/>
            <person name="Xiao M."/>
            <person name="Shu W.-S."/>
            <person name="Li W.-J."/>
        </authorList>
    </citation>
    <scope>NUCLEOTIDE SEQUENCE [LARGE SCALE GENOMIC DNA]</scope>
    <source>
        <strain evidence="3 4">EGI 80759</strain>
    </source>
</reference>
<feature type="region of interest" description="Disordered" evidence="1">
    <location>
        <begin position="1"/>
        <end position="21"/>
    </location>
</feature>
<name>A0A411YAL0_9ACTN</name>
<gene>
    <name evidence="3" type="ORF">ER308_00750</name>
</gene>
<dbReference type="RefSeq" id="WP_131153242.1">
    <property type="nucleotide sequence ID" value="NZ_CP036402.1"/>
</dbReference>
<dbReference type="InterPro" id="IPR019999">
    <property type="entry name" value="Anth_synth_I-like"/>
</dbReference>
<feature type="domain" description="Chorismate-utilising enzyme C-terminal" evidence="2">
    <location>
        <begin position="182"/>
        <end position="435"/>
    </location>
</feature>
<dbReference type="Pfam" id="PF00425">
    <property type="entry name" value="Chorismate_bind"/>
    <property type="match status" value="1"/>
</dbReference>
<dbReference type="Gene3D" id="3.60.120.10">
    <property type="entry name" value="Anthranilate synthase"/>
    <property type="match status" value="1"/>
</dbReference>
<dbReference type="PRINTS" id="PR00095">
    <property type="entry name" value="ANTSNTHASEI"/>
</dbReference>
<organism evidence="3 4">
    <name type="scientific">Egibacter rhizosphaerae</name>
    <dbReference type="NCBI Taxonomy" id="1670831"/>
    <lineage>
        <taxon>Bacteria</taxon>
        <taxon>Bacillati</taxon>
        <taxon>Actinomycetota</taxon>
        <taxon>Nitriliruptoria</taxon>
        <taxon>Egibacterales</taxon>
        <taxon>Egibacteraceae</taxon>
        <taxon>Egibacter</taxon>
    </lineage>
</organism>
<dbReference type="GO" id="GO:0046820">
    <property type="term" value="F:4-amino-4-deoxychorismate synthase activity"/>
    <property type="evidence" value="ECO:0007669"/>
    <property type="project" value="TreeGrafter"/>
</dbReference>
<evidence type="ECO:0000313" key="4">
    <source>
        <dbReference type="Proteomes" id="UP000291469"/>
    </source>
</evidence>
<dbReference type="InterPro" id="IPR015890">
    <property type="entry name" value="Chorismate_C"/>
</dbReference>
<proteinExistence type="predicted"/>
<keyword evidence="4" id="KW-1185">Reference proteome</keyword>